<organism evidence="1 2">
    <name type="scientific">Hibiscus sabdariffa</name>
    <name type="common">roselle</name>
    <dbReference type="NCBI Taxonomy" id="183260"/>
    <lineage>
        <taxon>Eukaryota</taxon>
        <taxon>Viridiplantae</taxon>
        <taxon>Streptophyta</taxon>
        <taxon>Embryophyta</taxon>
        <taxon>Tracheophyta</taxon>
        <taxon>Spermatophyta</taxon>
        <taxon>Magnoliopsida</taxon>
        <taxon>eudicotyledons</taxon>
        <taxon>Gunneridae</taxon>
        <taxon>Pentapetalae</taxon>
        <taxon>rosids</taxon>
        <taxon>malvids</taxon>
        <taxon>Malvales</taxon>
        <taxon>Malvaceae</taxon>
        <taxon>Malvoideae</taxon>
        <taxon>Hibiscus</taxon>
    </lineage>
</organism>
<name>A0ABR2AHB1_9ROSI</name>
<comment type="caution">
    <text evidence="1">The sequence shown here is derived from an EMBL/GenBank/DDBJ whole genome shotgun (WGS) entry which is preliminary data.</text>
</comment>
<protein>
    <submittedName>
        <fullName evidence="1">Uncharacterized protein</fullName>
    </submittedName>
</protein>
<evidence type="ECO:0000313" key="1">
    <source>
        <dbReference type="EMBL" id="KAK8492087.1"/>
    </source>
</evidence>
<dbReference type="Proteomes" id="UP001396334">
    <property type="component" value="Unassembled WGS sequence"/>
</dbReference>
<evidence type="ECO:0000313" key="2">
    <source>
        <dbReference type="Proteomes" id="UP001396334"/>
    </source>
</evidence>
<keyword evidence="2" id="KW-1185">Reference proteome</keyword>
<reference evidence="1 2" key="1">
    <citation type="journal article" date="2024" name="G3 (Bethesda)">
        <title>Genome assembly of Hibiscus sabdariffa L. provides insights into metabolisms of medicinal natural products.</title>
        <authorList>
            <person name="Kim T."/>
        </authorList>
    </citation>
    <scope>NUCLEOTIDE SEQUENCE [LARGE SCALE GENOMIC DNA]</scope>
    <source>
        <strain evidence="1">TK-2024</strain>
        <tissue evidence="1">Old leaves</tissue>
    </source>
</reference>
<gene>
    <name evidence="1" type="ORF">V6N11_014208</name>
</gene>
<dbReference type="EMBL" id="JBBPBN010000257">
    <property type="protein sequence ID" value="KAK8492087.1"/>
    <property type="molecule type" value="Genomic_DNA"/>
</dbReference>
<sequence length="124" mass="14472">MACPRRRFSPFLWLWRSGRGSRRPPRYANVATSEYVPTPNPSTTTEHKTLSVSEDEYTKFFQYQAAKLLPGLSSVIRGKSSRSDTVVARVVNQIPFSRKWRRRKVKRRWAGLDSKQARRFTKPV</sequence>
<proteinExistence type="predicted"/>
<accession>A0ABR2AHB1</accession>